<accession>A0A6M3ILX7</accession>
<protein>
    <submittedName>
        <fullName evidence="2">Uncharacterized protein</fullName>
    </submittedName>
</protein>
<feature type="region of interest" description="Disordered" evidence="1">
    <location>
        <begin position="149"/>
        <end position="171"/>
    </location>
</feature>
<reference evidence="2" key="1">
    <citation type="submission" date="2020-03" db="EMBL/GenBank/DDBJ databases">
        <title>The deep terrestrial virosphere.</title>
        <authorList>
            <person name="Holmfeldt K."/>
            <person name="Nilsson E."/>
            <person name="Simone D."/>
            <person name="Lopez-Fernandez M."/>
            <person name="Wu X."/>
            <person name="de Brujin I."/>
            <person name="Lundin D."/>
            <person name="Andersson A."/>
            <person name="Bertilsson S."/>
            <person name="Dopson M."/>
        </authorList>
    </citation>
    <scope>NUCLEOTIDE SEQUENCE</scope>
    <source>
        <strain evidence="2">MM415B01452</strain>
    </source>
</reference>
<sequence>MITIFNPTNEVFKMVYAGIDVVLGPGDKKPVEDACANHLLNSHGPRGLCQLIYGDAEEVVGNKGQLRNYEFKKTQIARYNIMNEQRKMQGMGYIPPTDYLRQYAVELGIQLLEPYTLKNEETGAIAQIRRENEELKGQMAELMKTMSNLIAQKGEPEETENPKRGRGRPKE</sequence>
<feature type="compositionally biased region" description="Basic and acidic residues" evidence="1">
    <location>
        <begin position="154"/>
        <end position="171"/>
    </location>
</feature>
<evidence type="ECO:0000313" key="2">
    <source>
        <dbReference type="EMBL" id="QJA58423.1"/>
    </source>
</evidence>
<evidence type="ECO:0000256" key="1">
    <source>
        <dbReference type="SAM" id="MobiDB-lite"/>
    </source>
</evidence>
<proteinExistence type="predicted"/>
<dbReference type="EMBL" id="MT141323">
    <property type="protein sequence ID" value="QJA58423.1"/>
    <property type="molecule type" value="Genomic_DNA"/>
</dbReference>
<gene>
    <name evidence="2" type="ORF">MM415B01452_0011</name>
</gene>
<organism evidence="2">
    <name type="scientific">viral metagenome</name>
    <dbReference type="NCBI Taxonomy" id="1070528"/>
    <lineage>
        <taxon>unclassified sequences</taxon>
        <taxon>metagenomes</taxon>
        <taxon>organismal metagenomes</taxon>
    </lineage>
</organism>
<name>A0A6M3ILX7_9ZZZZ</name>
<dbReference type="AlphaFoldDB" id="A0A6M3ILX7"/>